<dbReference type="VEuPathDB" id="FungiDB:ASPBRDRAFT_280053"/>
<reference evidence="3" key="1">
    <citation type="journal article" date="2017" name="Genome Biol.">
        <title>Comparative genomics reveals high biological diversity and specific adaptations in the industrially and medically important fungal genus Aspergillus.</title>
        <authorList>
            <person name="de Vries R.P."/>
            <person name="Riley R."/>
            <person name="Wiebenga A."/>
            <person name="Aguilar-Osorio G."/>
            <person name="Amillis S."/>
            <person name="Uchima C.A."/>
            <person name="Anderluh G."/>
            <person name="Asadollahi M."/>
            <person name="Askin M."/>
            <person name="Barry K."/>
            <person name="Battaglia E."/>
            <person name="Bayram O."/>
            <person name="Benocci T."/>
            <person name="Braus-Stromeyer S.A."/>
            <person name="Caldana C."/>
            <person name="Canovas D."/>
            <person name="Cerqueira G.C."/>
            <person name="Chen F."/>
            <person name="Chen W."/>
            <person name="Choi C."/>
            <person name="Clum A."/>
            <person name="Dos Santos R.A."/>
            <person name="Damasio A.R."/>
            <person name="Diallinas G."/>
            <person name="Emri T."/>
            <person name="Fekete E."/>
            <person name="Flipphi M."/>
            <person name="Freyberg S."/>
            <person name="Gallo A."/>
            <person name="Gournas C."/>
            <person name="Habgood R."/>
            <person name="Hainaut M."/>
            <person name="Harispe M.L."/>
            <person name="Henrissat B."/>
            <person name="Hilden K.S."/>
            <person name="Hope R."/>
            <person name="Hossain A."/>
            <person name="Karabika E."/>
            <person name="Karaffa L."/>
            <person name="Karanyi Z."/>
            <person name="Krasevec N."/>
            <person name="Kuo A."/>
            <person name="Kusch H."/>
            <person name="LaButti K."/>
            <person name="Lagendijk E.L."/>
            <person name="Lapidus A."/>
            <person name="Levasseur A."/>
            <person name="Lindquist E."/>
            <person name="Lipzen A."/>
            <person name="Logrieco A.F."/>
            <person name="MacCabe A."/>
            <person name="Maekelae M.R."/>
            <person name="Malavazi I."/>
            <person name="Melin P."/>
            <person name="Meyer V."/>
            <person name="Mielnichuk N."/>
            <person name="Miskei M."/>
            <person name="Molnar A.P."/>
            <person name="Mule G."/>
            <person name="Ngan C.Y."/>
            <person name="Orejas M."/>
            <person name="Orosz E."/>
            <person name="Ouedraogo J.P."/>
            <person name="Overkamp K.M."/>
            <person name="Park H.-S."/>
            <person name="Perrone G."/>
            <person name="Piumi F."/>
            <person name="Punt P.J."/>
            <person name="Ram A.F."/>
            <person name="Ramon A."/>
            <person name="Rauscher S."/>
            <person name="Record E."/>
            <person name="Riano-Pachon D.M."/>
            <person name="Robert V."/>
            <person name="Roehrig J."/>
            <person name="Ruller R."/>
            <person name="Salamov A."/>
            <person name="Salih N.S."/>
            <person name="Samson R.A."/>
            <person name="Sandor E."/>
            <person name="Sanguinetti M."/>
            <person name="Schuetze T."/>
            <person name="Sepcic K."/>
            <person name="Shelest E."/>
            <person name="Sherlock G."/>
            <person name="Sophianopoulou V."/>
            <person name="Squina F.M."/>
            <person name="Sun H."/>
            <person name="Susca A."/>
            <person name="Todd R.B."/>
            <person name="Tsang A."/>
            <person name="Unkles S.E."/>
            <person name="van de Wiele N."/>
            <person name="van Rossen-Uffink D."/>
            <person name="Oliveira J.V."/>
            <person name="Vesth T.C."/>
            <person name="Visser J."/>
            <person name="Yu J.-H."/>
            <person name="Zhou M."/>
            <person name="Andersen M.R."/>
            <person name="Archer D.B."/>
            <person name="Baker S.E."/>
            <person name="Benoit I."/>
            <person name="Brakhage A.A."/>
            <person name="Braus G.H."/>
            <person name="Fischer R."/>
            <person name="Frisvad J.C."/>
            <person name="Goldman G.H."/>
            <person name="Houbraken J."/>
            <person name="Oakley B."/>
            <person name="Pocsi I."/>
            <person name="Scazzocchio C."/>
            <person name="Seiboth B."/>
            <person name="vanKuyk P.A."/>
            <person name="Wortman J."/>
            <person name="Dyer P.S."/>
            <person name="Grigoriev I.V."/>
        </authorList>
    </citation>
    <scope>NUCLEOTIDE SEQUENCE [LARGE SCALE GENOMIC DNA]</scope>
    <source>
        <strain evidence="3">CBS 101740 / IMI 381727 / IBT 21946</strain>
    </source>
</reference>
<feature type="transmembrane region" description="Helical" evidence="1">
    <location>
        <begin position="50"/>
        <end position="71"/>
    </location>
</feature>
<evidence type="ECO:0000313" key="3">
    <source>
        <dbReference type="Proteomes" id="UP000184499"/>
    </source>
</evidence>
<proteinExistence type="predicted"/>
<keyword evidence="1" id="KW-0472">Membrane</keyword>
<accession>A0A1L9UCV2</accession>
<dbReference type="EMBL" id="KV878688">
    <property type="protein sequence ID" value="OJJ69490.1"/>
    <property type="molecule type" value="Genomic_DNA"/>
</dbReference>
<dbReference type="RefSeq" id="XP_067476739.1">
    <property type="nucleotide sequence ID" value="XM_067622459.1"/>
</dbReference>
<dbReference type="GeneID" id="93574947"/>
<keyword evidence="3" id="KW-1185">Reference proteome</keyword>
<dbReference type="Proteomes" id="UP000184499">
    <property type="component" value="Unassembled WGS sequence"/>
</dbReference>
<keyword evidence="1" id="KW-1133">Transmembrane helix</keyword>
<protein>
    <submittedName>
        <fullName evidence="2">Uncharacterized protein</fullName>
    </submittedName>
</protein>
<name>A0A1L9UCV2_ASPBC</name>
<keyword evidence="1" id="KW-0812">Transmembrane</keyword>
<feature type="transmembrane region" description="Helical" evidence="1">
    <location>
        <begin position="20"/>
        <end position="43"/>
    </location>
</feature>
<organism evidence="2 3">
    <name type="scientific">Aspergillus brasiliensis (strain CBS 101740 / IMI 381727 / IBT 21946)</name>
    <dbReference type="NCBI Taxonomy" id="767769"/>
    <lineage>
        <taxon>Eukaryota</taxon>
        <taxon>Fungi</taxon>
        <taxon>Dikarya</taxon>
        <taxon>Ascomycota</taxon>
        <taxon>Pezizomycotina</taxon>
        <taxon>Eurotiomycetes</taxon>
        <taxon>Eurotiomycetidae</taxon>
        <taxon>Eurotiales</taxon>
        <taxon>Aspergillaceae</taxon>
        <taxon>Aspergillus</taxon>
        <taxon>Aspergillus subgen. Circumdati</taxon>
    </lineage>
</organism>
<evidence type="ECO:0000256" key="1">
    <source>
        <dbReference type="SAM" id="Phobius"/>
    </source>
</evidence>
<evidence type="ECO:0000313" key="2">
    <source>
        <dbReference type="EMBL" id="OJJ69490.1"/>
    </source>
</evidence>
<dbReference type="AlphaFoldDB" id="A0A1L9UCV2"/>
<sequence length="76" mass="8762">MPAYDGLCWFQWSVCEERGVEIVVCIGHTEWTIVFDIVLFTLYKRIVITLYFHLMALGLGTFPSQSAQWLLSPAHL</sequence>
<gene>
    <name evidence="2" type="ORF">ASPBRDRAFT_280053</name>
</gene>